<dbReference type="InterPro" id="IPR004045">
    <property type="entry name" value="Glutathione_S-Trfase_N"/>
</dbReference>
<dbReference type="Pfam" id="PF13409">
    <property type="entry name" value="GST_N_2"/>
    <property type="match status" value="1"/>
</dbReference>
<reference evidence="2 3" key="1">
    <citation type="submission" date="2019-04" db="EMBL/GenBank/DDBJ databases">
        <title>Natronospirillum operosus gen. nov., sp. nov., a haloalkaliphilic satellite isolated from decaying biomass of laboratory culture of cyanobacterium Geitlerinema sp. and proposal of Natronospirillaceae fam. nov. and Saccharospirillaceae fam. nov.</title>
        <authorList>
            <person name="Kevbrin V."/>
            <person name="Boltyanskaya Y."/>
            <person name="Koziaeva V."/>
            <person name="Grouzdev D.S."/>
            <person name="Park M."/>
            <person name="Cho J."/>
        </authorList>
    </citation>
    <scope>NUCLEOTIDE SEQUENCE [LARGE SCALE GENOMIC DNA]</scope>
    <source>
        <strain evidence="2 3">G-116</strain>
    </source>
</reference>
<evidence type="ECO:0000313" key="2">
    <source>
        <dbReference type="EMBL" id="TGG92429.1"/>
    </source>
</evidence>
<comment type="caution">
    <text evidence="2">The sequence shown here is derived from an EMBL/GenBank/DDBJ whole genome shotgun (WGS) entry which is preliminary data.</text>
</comment>
<dbReference type="SUPFAM" id="SSF52833">
    <property type="entry name" value="Thioredoxin-like"/>
    <property type="match status" value="1"/>
</dbReference>
<gene>
    <name evidence="2" type="ORF">E4656_13210</name>
</gene>
<feature type="domain" description="GST N-terminal" evidence="1">
    <location>
        <begin position="1"/>
        <end position="80"/>
    </location>
</feature>
<dbReference type="GO" id="GO:0016740">
    <property type="term" value="F:transferase activity"/>
    <property type="evidence" value="ECO:0007669"/>
    <property type="project" value="UniProtKB-KW"/>
</dbReference>
<proteinExistence type="predicted"/>
<name>A0A4Z0WCA4_9GAMM</name>
<dbReference type="Proteomes" id="UP000297475">
    <property type="component" value="Unassembled WGS sequence"/>
</dbReference>
<evidence type="ECO:0000259" key="1">
    <source>
        <dbReference type="PROSITE" id="PS50404"/>
    </source>
</evidence>
<keyword evidence="3" id="KW-1185">Reference proteome</keyword>
<keyword evidence="2" id="KW-0808">Transferase</keyword>
<organism evidence="2 3">
    <name type="scientific">Natronospirillum operosum</name>
    <dbReference type="NCBI Taxonomy" id="2759953"/>
    <lineage>
        <taxon>Bacteria</taxon>
        <taxon>Pseudomonadati</taxon>
        <taxon>Pseudomonadota</taxon>
        <taxon>Gammaproteobacteria</taxon>
        <taxon>Oceanospirillales</taxon>
        <taxon>Natronospirillaceae</taxon>
        <taxon>Natronospirillum</taxon>
    </lineage>
</organism>
<sequence length="200" mass="22265">MKLYLNQTSPYARVARICAIEKQLEQDLDLHWVDPWADDEALLTANPNGKIPVLVTNEGESISESLLIAAYLDGLSSARSLLRNPDFADVLALCGLSQGLTDAAFTTVINRKHFGQDSDSTVLGIRRRNAIVRCLQRLEGRVDSDVMKSDINLGQIITAVALGYIDFRLPTLQWGNDYPLLADWLVDFSKYSSFKETAFV</sequence>
<accession>A0A4Z0WCA4</accession>
<dbReference type="AlphaFoldDB" id="A0A4Z0WCA4"/>
<dbReference type="PROSITE" id="PS50404">
    <property type="entry name" value="GST_NTER"/>
    <property type="match status" value="1"/>
</dbReference>
<dbReference type="EMBL" id="SRMF01000005">
    <property type="protein sequence ID" value="TGG92429.1"/>
    <property type="molecule type" value="Genomic_DNA"/>
</dbReference>
<dbReference type="Gene3D" id="3.40.30.10">
    <property type="entry name" value="Glutaredoxin"/>
    <property type="match status" value="1"/>
</dbReference>
<dbReference type="OrthoDB" id="8634103at2"/>
<evidence type="ECO:0000313" key="3">
    <source>
        <dbReference type="Proteomes" id="UP000297475"/>
    </source>
</evidence>
<dbReference type="InterPro" id="IPR036249">
    <property type="entry name" value="Thioredoxin-like_sf"/>
</dbReference>
<dbReference type="CDD" id="cd03049">
    <property type="entry name" value="GST_N_3"/>
    <property type="match status" value="1"/>
</dbReference>
<dbReference type="Gene3D" id="1.20.1050.10">
    <property type="match status" value="1"/>
</dbReference>
<dbReference type="RefSeq" id="WP_135483762.1">
    <property type="nucleotide sequence ID" value="NZ_SRMF01000005.1"/>
</dbReference>
<protein>
    <submittedName>
        <fullName evidence="2">Glutathione S-transferase</fullName>
    </submittedName>
</protein>